<gene>
    <name evidence="4" type="ORF">A8139_09145</name>
</gene>
<dbReference type="GO" id="GO:0016747">
    <property type="term" value="F:acyltransferase activity, transferring groups other than amino-acyl groups"/>
    <property type="evidence" value="ECO:0007669"/>
    <property type="project" value="InterPro"/>
</dbReference>
<feature type="domain" description="N-acetyltransferase" evidence="3">
    <location>
        <begin position="1"/>
        <end position="178"/>
    </location>
</feature>
<dbReference type="InterPro" id="IPR050832">
    <property type="entry name" value="Bact_Acetyltransf"/>
</dbReference>
<evidence type="ECO:0000313" key="5">
    <source>
        <dbReference type="Proteomes" id="UP000249898"/>
    </source>
</evidence>
<dbReference type="Proteomes" id="UP000249898">
    <property type="component" value="Chromosome"/>
</dbReference>
<dbReference type="RefSeq" id="WP_112137553.1">
    <property type="nucleotide sequence ID" value="NZ_CP016181.1"/>
</dbReference>
<dbReference type="PROSITE" id="PS51186">
    <property type="entry name" value="GNAT"/>
    <property type="match status" value="1"/>
</dbReference>
<evidence type="ECO:0000256" key="2">
    <source>
        <dbReference type="ARBA" id="ARBA00023315"/>
    </source>
</evidence>
<dbReference type="SUPFAM" id="SSF55729">
    <property type="entry name" value="Acyl-CoA N-acyltransferases (Nat)"/>
    <property type="match status" value="1"/>
</dbReference>
<dbReference type="OrthoDB" id="5292888at2"/>
<evidence type="ECO:0000313" key="4">
    <source>
        <dbReference type="EMBL" id="AWY00142.1"/>
    </source>
</evidence>
<protein>
    <recommendedName>
        <fullName evidence="3">N-acetyltransferase domain-containing protein</fullName>
    </recommendedName>
</protein>
<dbReference type="InterPro" id="IPR016181">
    <property type="entry name" value="Acyl_CoA_acyltransferase"/>
</dbReference>
<proteinExistence type="predicted"/>
<evidence type="ECO:0000256" key="1">
    <source>
        <dbReference type="ARBA" id="ARBA00022679"/>
    </source>
</evidence>
<dbReference type="InterPro" id="IPR000182">
    <property type="entry name" value="GNAT_dom"/>
</dbReference>
<dbReference type="PANTHER" id="PTHR43877:SF2">
    <property type="entry name" value="AMINOALKYLPHOSPHONATE N-ACETYLTRANSFERASE-RELATED"/>
    <property type="match status" value="1"/>
</dbReference>
<dbReference type="Pfam" id="PF00583">
    <property type="entry name" value="Acetyltransf_1"/>
    <property type="match status" value="1"/>
</dbReference>
<name>A0A2Z4PRH6_9GAMM</name>
<accession>A0A2Z4PRH6</accession>
<dbReference type="AlphaFoldDB" id="A0A2Z4PRH6"/>
<organism evidence="4 5">
    <name type="scientific">Marinomonas primoryensis</name>
    <dbReference type="NCBI Taxonomy" id="178399"/>
    <lineage>
        <taxon>Bacteria</taxon>
        <taxon>Pseudomonadati</taxon>
        <taxon>Pseudomonadota</taxon>
        <taxon>Gammaproteobacteria</taxon>
        <taxon>Oceanospirillales</taxon>
        <taxon>Oceanospirillaceae</taxon>
        <taxon>Marinomonas</taxon>
    </lineage>
</organism>
<keyword evidence="1" id="KW-0808">Transferase</keyword>
<dbReference type="Gene3D" id="3.40.630.30">
    <property type="match status" value="1"/>
</dbReference>
<sequence>MQYRIANMDDLEGIAQLHAQSWRNSYRGIFPDDFLDHDVWDERKNAWANRLPSSKKNQHIIVATDNDEIYGFICAFGHESTQWGTFIDNLHVSSAAQGKGIGKQLLYLIAQWVDNTFEHKGLYLEVLEDNVDAQHFYHRLGARHQETNLWQPPGNGEKVNDMLFVWENDHPLLPHNITTKA</sequence>
<reference evidence="4 5" key="1">
    <citation type="submission" date="2016-06" db="EMBL/GenBank/DDBJ databases">
        <title>The sequenced genome of the ice-adhering bacterium Marinomonas primoryensis, from Antarctica.</title>
        <authorList>
            <person name="Graham L."/>
            <person name="Vance T.D.R."/>
            <person name="Davies P.L."/>
        </authorList>
    </citation>
    <scope>NUCLEOTIDE SEQUENCE [LARGE SCALE GENOMIC DNA]</scope>
    <source>
        <strain evidence="4 5">AceL</strain>
    </source>
</reference>
<dbReference type="PANTHER" id="PTHR43877">
    <property type="entry name" value="AMINOALKYLPHOSPHONATE N-ACETYLTRANSFERASE-RELATED-RELATED"/>
    <property type="match status" value="1"/>
</dbReference>
<dbReference type="CDD" id="cd04301">
    <property type="entry name" value="NAT_SF"/>
    <property type="match status" value="1"/>
</dbReference>
<dbReference type="EMBL" id="CP016181">
    <property type="protein sequence ID" value="AWY00142.1"/>
    <property type="molecule type" value="Genomic_DNA"/>
</dbReference>
<evidence type="ECO:0000259" key="3">
    <source>
        <dbReference type="PROSITE" id="PS51186"/>
    </source>
</evidence>
<keyword evidence="2" id="KW-0012">Acyltransferase</keyword>